<evidence type="ECO:0000259" key="1">
    <source>
        <dbReference type="Pfam" id="PF22936"/>
    </source>
</evidence>
<protein>
    <recommendedName>
        <fullName evidence="1">Retrovirus-related Pol polyprotein from transposon TNT 1-94-like beta-barrel domain-containing protein</fullName>
    </recommendedName>
</protein>
<dbReference type="Pfam" id="PF22936">
    <property type="entry name" value="Pol_BBD"/>
    <property type="match status" value="1"/>
</dbReference>
<feature type="domain" description="Retrovirus-related Pol polyprotein from transposon TNT 1-94-like beta-barrel" evidence="1">
    <location>
        <begin position="239"/>
        <end position="319"/>
    </location>
</feature>
<reference evidence="2 3" key="1">
    <citation type="journal article" date="2021" name="bioRxiv">
        <title>The Gossypium anomalum genome as a resource for cotton improvement and evolutionary analysis of hybrid incompatibility.</title>
        <authorList>
            <person name="Grover C.E."/>
            <person name="Yuan D."/>
            <person name="Arick M.A."/>
            <person name="Miller E.R."/>
            <person name="Hu G."/>
            <person name="Peterson D.G."/>
            <person name="Wendel J.F."/>
            <person name="Udall J.A."/>
        </authorList>
    </citation>
    <scope>NUCLEOTIDE SEQUENCE [LARGE SCALE GENOMIC DNA]</scope>
    <source>
        <strain evidence="2">JFW-Udall</strain>
        <tissue evidence="2">Leaf</tissue>
    </source>
</reference>
<dbReference type="InterPro" id="IPR036875">
    <property type="entry name" value="Znf_CCHC_sf"/>
</dbReference>
<gene>
    <name evidence="2" type="ORF">CXB51_029693</name>
</gene>
<dbReference type="SUPFAM" id="SSF57756">
    <property type="entry name" value="Retrovirus zinc finger-like domains"/>
    <property type="match status" value="1"/>
</dbReference>
<name>A0A8J6CQC5_9ROSI</name>
<accession>A0A8J6CQC5</accession>
<dbReference type="PANTHER" id="PTHR47592:SF27">
    <property type="entry name" value="OS08G0421700 PROTEIN"/>
    <property type="match status" value="1"/>
</dbReference>
<dbReference type="EMBL" id="JAHUZN010000011">
    <property type="protein sequence ID" value="KAG8479406.1"/>
    <property type="molecule type" value="Genomic_DNA"/>
</dbReference>
<proteinExistence type="predicted"/>
<comment type="caution">
    <text evidence="2">The sequence shown here is derived from an EMBL/GenBank/DDBJ whole genome shotgun (WGS) entry which is preliminary data.</text>
</comment>
<dbReference type="GO" id="GO:0008270">
    <property type="term" value="F:zinc ion binding"/>
    <property type="evidence" value="ECO:0007669"/>
    <property type="project" value="InterPro"/>
</dbReference>
<dbReference type="InterPro" id="IPR054722">
    <property type="entry name" value="PolX-like_BBD"/>
</dbReference>
<sequence length="411" mass="46487">METTRFEIEKFDGETNFNLWQVRMMAILVQSGLKKVVTGKKPENINKTEWEELYEKALSAIQLCLANTILQEVLMEKTSSSLWKRLETLYATKSLANRLVLKQCLFTFRMNEYQAMLLLCSLPPSYKFFKETLIYGRDKLSFEDVKGHLLSRDKLDNELHLDSKADRQASILIASKKRDKRCRYCKRLGHVKADCYKLQNKKAAESNEEDVAGANLADENGDDFLLVSTSDNTKLTSEWILDSGCSFHMCPNREWFSTYSSVEGGVVRMGNDSSSKVIGIGTVKIKMHDGTIKTLSNVRYVPDLRKNLISLSILDLKGCKINIESSGIKVSRGALVLLKGKRIGSLYILEGSTVTGEIGRPSSVTELKSTCLERRQLGHRREKGMTVSLKRGSLLDAGFEKLRHCVRENQT</sequence>
<evidence type="ECO:0000313" key="2">
    <source>
        <dbReference type="EMBL" id="KAG8479406.1"/>
    </source>
</evidence>
<dbReference type="OrthoDB" id="418757at2759"/>
<dbReference type="PANTHER" id="PTHR47592">
    <property type="entry name" value="PBF68 PROTEIN"/>
    <property type="match status" value="1"/>
</dbReference>
<keyword evidence="3" id="KW-1185">Reference proteome</keyword>
<evidence type="ECO:0000313" key="3">
    <source>
        <dbReference type="Proteomes" id="UP000701853"/>
    </source>
</evidence>
<organism evidence="2 3">
    <name type="scientific">Gossypium anomalum</name>
    <dbReference type="NCBI Taxonomy" id="47600"/>
    <lineage>
        <taxon>Eukaryota</taxon>
        <taxon>Viridiplantae</taxon>
        <taxon>Streptophyta</taxon>
        <taxon>Embryophyta</taxon>
        <taxon>Tracheophyta</taxon>
        <taxon>Spermatophyta</taxon>
        <taxon>Magnoliopsida</taxon>
        <taxon>eudicotyledons</taxon>
        <taxon>Gunneridae</taxon>
        <taxon>Pentapetalae</taxon>
        <taxon>rosids</taxon>
        <taxon>malvids</taxon>
        <taxon>Malvales</taxon>
        <taxon>Malvaceae</taxon>
        <taxon>Malvoideae</taxon>
        <taxon>Gossypium</taxon>
    </lineage>
</organism>
<dbReference type="AlphaFoldDB" id="A0A8J6CQC5"/>
<dbReference type="Proteomes" id="UP000701853">
    <property type="component" value="Chromosome 11"/>
</dbReference>
<dbReference type="Pfam" id="PF14223">
    <property type="entry name" value="Retrotran_gag_2"/>
    <property type="match status" value="1"/>
</dbReference>
<dbReference type="GO" id="GO:0003676">
    <property type="term" value="F:nucleic acid binding"/>
    <property type="evidence" value="ECO:0007669"/>
    <property type="project" value="InterPro"/>
</dbReference>